<gene>
    <name evidence="2" type="ORF">HPB51_016726</name>
</gene>
<protein>
    <submittedName>
        <fullName evidence="2">Uncharacterized protein</fullName>
    </submittedName>
</protein>
<keyword evidence="3" id="KW-1185">Reference proteome</keyword>
<reference evidence="2" key="1">
    <citation type="journal article" date="2020" name="Cell">
        <title>Large-Scale Comparative Analyses of Tick Genomes Elucidate Their Genetic Diversity and Vector Capacities.</title>
        <authorList>
            <consortium name="Tick Genome and Microbiome Consortium (TIGMIC)"/>
            <person name="Jia N."/>
            <person name="Wang J."/>
            <person name="Shi W."/>
            <person name="Du L."/>
            <person name="Sun Y."/>
            <person name="Zhan W."/>
            <person name="Jiang J.F."/>
            <person name="Wang Q."/>
            <person name="Zhang B."/>
            <person name="Ji P."/>
            <person name="Bell-Sakyi L."/>
            <person name="Cui X.M."/>
            <person name="Yuan T.T."/>
            <person name="Jiang B.G."/>
            <person name="Yang W.F."/>
            <person name="Lam T.T."/>
            <person name="Chang Q.C."/>
            <person name="Ding S.J."/>
            <person name="Wang X.J."/>
            <person name="Zhu J.G."/>
            <person name="Ruan X.D."/>
            <person name="Zhao L."/>
            <person name="Wei J.T."/>
            <person name="Ye R.Z."/>
            <person name="Que T.C."/>
            <person name="Du C.H."/>
            <person name="Zhou Y.H."/>
            <person name="Cheng J.X."/>
            <person name="Dai P.F."/>
            <person name="Guo W.B."/>
            <person name="Han X.H."/>
            <person name="Huang E.J."/>
            <person name="Li L.F."/>
            <person name="Wei W."/>
            <person name="Gao Y.C."/>
            <person name="Liu J.Z."/>
            <person name="Shao H.Z."/>
            <person name="Wang X."/>
            <person name="Wang C.C."/>
            <person name="Yang T.C."/>
            <person name="Huo Q.B."/>
            <person name="Li W."/>
            <person name="Chen H.Y."/>
            <person name="Chen S.E."/>
            <person name="Zhou L.G."/>
            <person name="Ni X.B."/>
            <person name="Tian J.H."/>
            <person name="Sheng Y."/>
            <person name="Liu T."/>
            <person name="Pan Y.S."/>
            <person name="Xia L.Y."/>
            <person name="Li J."/>
            <person name="Zhao F."/>
            <person name="Cao W.C."/>
        </authorList>
    </citation>
    <scope>NUCLEOTIDE SEQUENCE</scope>
    <source>
        <strain evidence="2">Rmic-2018</strain>
    </source>
</reference>
<comment type="caution">
    <text evidence="2">The sequence shown here is derived from an EMBL/GenBank/DDBJ whole genome shotgun (WGS) entry which is preliminary data.</text>
</comment>
<reference evidence="2" key="2">
    <citation type="submission" date="2021-09" db="EMBL/GenBank/DDBJ databases">
        <authorList>
            <person name="Jia N."/>
            <person name="Wang J."/>
            <person name="Shi W."/>
            <person name="Du L."/>
            <person name="Sun Y."/>
            <person name="Zhan W."/>
            <person name="Jiang J."/>
            <person name="Wang Q."/>
            <person name="Zhang B."/>
            <person name="Ji P."/>
            <person name="Sakyi L.B."/>
            <person name="Cui X."/>
            <person name="Yuan T."/>
            <person name="Jiang B."/>
            <person name="Yang W."/>
            <person name="Lam T.T.-Y."/>
            <person name="Chang Q."/>
            <person name="Ding S."/>
            <person name="Wang X."/>
            <person name="Zhu J."/>
            <person name="Ruan X."/>
            <person name="Zhao L."/>
            <person name="Wei J."/>
            <person name="Que T."/>
            <person name="Du C."/>
            <person name="Cheng J."/>
            <person name="Dai P."/>
            <person name="Han X."/>
            <person name="Huang E."/>
            <person name="Gao Y."/>
            <person name="Liu J."/>
            <person name="Shao H."/>
            <person name="Ye R."/>
            <person name="Li L."/>
            <person name="Wei W."/>
            <person name="Wang X."/>
            <person name="Wang C."/>
            <person name="Huo Q."/>
            <person name="Li W."/>
            <person name="Guo W."/>
            <person name="Chen H."/>
            <person name="Chen S."/>
            <person name="Zhou L."/>
            <person name="Zhou L."/>
            <person name="Ni X."/>
            <person name="Tian J."/>
            <person name="Zhou Y."/>
            <person name="Sheng Y."/>
            <person name="Liu T."/>
            <person name="Pan Y."/>
            <person name="Xia L."/>
            <person name="Li J."/>
            <person name="Zhao F."/>
            <person name="Cao W."/>
        </authorList>
    </citation>
    <scope>NUCLEOTIDE SEQUENCE</scope>
    <source>
        <strain evidence="2">Rmic-2018</strain>
        <tissue evidence="2">Larvae</tissue>
    </source>
</reference>
<dbReference type="EMBL" id="JABSTU010000010">
    <property type="protein sequence ID" value="KAH8019088.1"/>
    <property type="molecule type" value="Genomic_DNA"/>
</dbReference>
<feature type="compositionally biased region" description="Low complexity" evidence="1">
    <location>
        <begin position="173"/>
        <end position="199"/>
    </location>
</feature>
<feature type="compositionally biased region" description="Polar residues" evidence="1">
    <location>
        <begin position="1"/>
        <end position="11"/>
    </location>
</feature>
<evidence type="ECO:0000313" key="2">
    <source>
        <dbReference type="EMBL" id="KAH8019088.1"/>
    </source>
</evidence>
<evidence type="ECO:0000313" key="3">
    <source>
        <dbReference type="Proteomes" id="UP000821866"/>
    </source>
</evidence>
<accession>A0A9J6DAL5</accession>
<evidence type="ECO:0000256" key="1">
    <source>
        <dbReference type="SAM" id="MobiDB-lite"/>
    </source>
</evidence>
<proteinExistence type="predicted"/>
<feature type="region of interest" description="Disordered" evidence="1">
    <location>
        <begin position="171"/>
        <end position="199"/>
    </location>
</feature>
<sequence length="394" mass="41975">MTSLPTRTPAAQAQRPLTGILKHRAAPSDSPKKPSKSIRFLVNEPAQRRSLAPTPRVEAPNPPKQLYKTLSFKMEKPAQPRLPARVTASNPPVQQAKTIMFQKDQLAQPPRPLPTRMPGGVPDVPSHVAAKPPEQKSTDRCLRLVVPIERHGALEATHQLLATNKINGNHQQSELSSDFKSSSISSSSTTTTTTTTSTPFTKDLTVDGTTLTESIITSAPYTSNSASDDGRPLMFDYAGSTGDLGSFGLTERDGSGWPTSVLQGSLVALLASVALLLSLGLAADVFRAVVNTAIRGAPSTGTEPAEDAMPQPANERPALEEVVPNVPHHANDEAVSNSVANNTAERDTVHFAEYPAEAKVLPKEGVTPGVYEVTPEHLLDILPASVNNSSIDHI</sequence>
<feature type="region of interest" description="Disordered" evidence="1">
    <location>
        <begin position="1"/>
        <end position="64"/>
    </location>
</feature>
<name>A0A9J6DAL5_RHIMP</name>
<dbReference type="Proteomes" id="UP000821866">
    <property type="component" value="Chromosome 8"/>
</dbReference>
<organism evidence="2 3">
    <name type="scientific">Rhipicephalus microplus</name>
    <name type="common">Cattle tick</name>
    <name type="synonym">Boophilus microplus</name>
    <dbReference type="NCBI Taxonomy" id="6941"/>
    <lineage>
        <taxon>Eukaryota</taxon>
        <taxon>Metazoa</taxon>
        <taxon>Ecdysozoa</taxon>
        <taxon>Arthropoda</taxon>
        <taxon>Chelicerata</taxon>
        <taxon>Arachnida</taxon>
        <taxon>Acari</taxon>
        <taxon>Parasitiformes</taxon>
        <taxon>Ixodida</taxon>
        <taxon>Ixodoidea</taxon>
        <taxon>Ixodidae</taxon>
        <taxon>Rhipicephalinae</taxon>
        <taxon>Rhipicephalus</taxon>
        <taxon>Boophilus</taxon>
    </lineage>
</organism>
<dbReference type="AlphaFoldDB" id="A0A9J6DAL5"/>